<feature type="compositionally biased region" description="Basic and acidic residues" evidence="1">
    <location>
        <begin position="77"/>
        <end position="86"/>
    </location>
</feature>
<evidence type="ECO:0000256" key="1">
    <source>
        <dbReference type="SAM" id="MobiDB-lite"/>
    </source>
</evidence>
<proteinExistence type="predicted"/>
<dbReference type="Proteomes" id="UP001431926">
    <property type="component" value="Chromosome"/>
</dbReference>
<name>A0ABZ1ZSY9_STRAQ</name>
<reference evidence="2" key="1">
    <citation type="submission" date="2022-10" db="EMBL/GenBank/DDBJ databases">
        <title>The complete genomes of actinobacterial strains from the NBC collection.</title>
        <authorList>
            <person name="Joergensen T.S."/>
            <person name="Alvarez Arevalo M."/>
            <person name="Sterndorff E.B."/>
            <person name="Faurdal D."/>
            <person name="Vuksanovic O."/>
            <person name="Mourched A.-S."/>
            <person name="Charusanti P."/>
            <person name="Shaw S."/>
            <person name="Blin K."/>
            <person name="Weber T."/>
        </authorList>
    </citation>
    <scope>NUCLEOTIDE SEQUENCE</scope>
    <source>
        <strain evidence="2">NBC_01436</strain>
    </source>
</reference>
<dbReference type="EMBL" id="CP109491">
    <property type="protein sequence ID" value="WUX41874.1"/>
    <property type="molecule type" value="Genomic_DNA"/>
</dbReference>
<dbReference type="RefSeq" id="WP_257139900.1">
    <property type="nucleotide sequence ID" value="NZ_CP109490.1"/>
</dbReference>
<sequence length="131" mass="13661">MSWSERSAGALLAAAMVMTVTGCTADSSDGGEGEASCAFEVTYQGRTYRDVANVEFTVTDKLGTATQPPCDDTGGDEETKEKETKEAAYGVKGLPPETAIAVGDTPDDAVFVVSYSGSTLPPEIQKLIDNP</sequence>
<feature type="region of interest" description="Disordered" evidence="1">
    <location>
        <begin position="60"/>
        <end position="92"/>
    </location>
</feature>
<evidence type="ECO:0000313" key="2">
    <source>
        <dbReference type="EMBL" id="WUX41874.1"/>
    </source>
</evidence>
<dbReference type="PROSITE" id="PS51257">
    <property type="entry name" value="PROKAR_LIPOPROTEIN"/>
    <property type="match status" value="1"/>
</dbReference>
<organism evidence="2 3">
    <name type="scientific">Streptomyces anulatus</name>
    <name type="common">Streptomyces chrysomallus</name>
    <dbReference type="NCBI Taxonomy" id="1892"/>
    <lineage>
        <taxon>Bacteria</taxon>
        <taxon>Bacillati</taxon>
        <taxon>Actinomycetota</taxon>
        <taxon>Actinomycetes</taxon>
        <taxon>Kitasatosporales</taxon>
        <taxon>Streptomycetaceae</taxon>
        <taxon>Streptomyces</taxon>
    </lineage>
</organism>
<protein>
    <submittedName>
        <fullName evidence="2">DUF6281 family protein</fullName>
    </submittedName>
</protein>
<keyword evidence="3" id="KW-1185">Reference proteome</keyword>
<dbReference type="Pfam" id="PF19797">
    <property type="entry name" value="DUF6281"/>
    <property type="match status" value="1"/>
</dbReference>
<dbReference type="InterPro" id="IPR046248">
    <property type="entry name" value="DUF6281"/>
</dbReference>
<gene>
    <name evidence="2" type="ORF">OG367_39140</name>
</gene>
<accession>A0ABZ1ZSY9</accession>
<evidence type="ECO:0000313" key="3">
    <source>
        <dbReference type="Proteomes" id="UP001431926"/>
    </source>
</evidence>